<organism evidence="1 2">
    <name type="scientific">Leeuwenhoekiella nanhaiensis</name>
    <dbReference type="NCBI Taxonomy" id="1655491"/>
    <lineage>
        <taxon>Bacteria</taxon>
        <taxon>Pseudomonadati</taxon>
        <taxon>Bacteroidota</taxon>
        <taxon>Flavobacteriia</taxon>
        <taxon>Flavobacteriales</taxon>
        <taxon>Flavobacteriaceae</taxon>
        <taxon>Leeuwenhoekiella</taxon>
    </lineage>
</organism>
<proteinExistence type="predicted"/>
<accession>A0A2G1VLY5</accession>
<evidence type="ECO:0000313" key="1">
    <source>
        <dbReference type="EMBL" id="PHQ27782.1"/>
    </source>
</evidence>
<dbReference type="OrthoDB" id="5540856at2"/>
<dbReference type="RefSeq" id="WP_099647735.1">
    <property type="nucleotide sequence ID" value="NZ_KZ319310.1"/>
</dbReference>
<protein>
    <submittedName>
        <fullName evidence="1">Uncharacterized protein</fullName>
    </submittedName>
</protein>
<name>A0A2G1VLY5_9FLAO</name>
<keyword evidence="2" id="KW-1185">Reference proteome</keyword>
<gene>
    <name evidence="1" type="ORF">CJ305_18375</name>
</gene>
<dbReference type="EMBL" id="NQXA01000031">
    <property type="protein sequence ID" value="PHQ27782.1"/>
    <property type="molecule type" value="Genomic_DNA"/>
</dbReference>
<dbReference type="AlphaFoldDB" id="A0A2G1VLY5"/>
<evidence type="ECO:0000313" key="2">
    <source>
        <dbReference type="Proteomes" id="UP000229433"/>
    </source>
</evidence>
<comment type="caution">
    <text evidence="1">The sequence shown here is derived from an EMBL/GenBank/DDBJ whole genome shotgun (WGS) entry which is preliminary data.</text>
</comment>
<sequence length="399" mass="46897">MNINPLIVKSYLESLKEDNELDTIFTQLLQVLDFEILSTPQEYKGFSQYGKDIVAVKKDSNDNIKKRFYFELKAGDIDNKNWFINGNGVRDTLKMTADKNFSTNYKDFDKLPIKVILVYNGMVNEKIRNLLNDLSQKEFISKGIEFEEWNISILSKKFTDNLFGAYLLTDQETTKTFNKVLLNLNASNHISEDFKRLLEDLFSKNKWEGWNKKKREWKLLFQTLKLVSFIIYTESKEYNNLDIAKRYLTHLVLRFWYWVLKNNLENDKKIKTYFDEVLNFYLSVLSEYFKRTLSIASIQDGLSYENSGTYEEIGYTKRTFDYLEYLTFFLNINLSNEGEQENIKKMLSAVINANNVSSRPLIDINSIPIVDILTIYITLDDKTSATNYLQKALSHKVCN</sequence>
<dbReference type="Proteomes" id="UP000229433">
    <property type="component" value="Unassembled WGS sequence"/>
</dbReference>
<reference evidence="1 2" key="1">
    <citation type="submission" date="2017-08" db="EMBL/GenBank/DDBJ databases">
        <title>The whole genome shortgun sequences of strain Leeuwenhoekiella nanhaiensis G18 from the South China Sea.</title>
        <authorList>
            <person name="Liu Q."/>
        </authorList>
    </citation>
    <scope>NUCLEOTIDE SEQUENCE [LARGE SCALE GENOMIC DNA]</scope>
    <source>
        <strain evidence="1 2">G18</strain>
    </source>
</reference>